<name>A0ABN4FJX6_9GAMM</name>
<evidence type="ECO:0000313" key="2">
    <source>
        <dbReference type="Proteomes" id="UP000031883"/>
    </source>
</evidence>
<protein>
    <submittedName>
        <fullName evidence="1">Uncharacterized protein</fullName>
    </submittedName>
</protein>
<dbReference type="Proteomes" id="UP000031883">
    <property type="component" value="Chromosome"/>
</dbReference>
<evidence type="ECO:0000313" key="1">
    <source>
        <dbReference type="EMBL" id="AJJ34100.1"/>
    </source>
</evidence>
<reference evidence="1 2" key="1">
    <citation type="journal article" date="2015" name="Genome Announc.">
        <title>Thirty-Two Complete Genome Assemblies of Nine Yersinia Species, Including Y. pestis, Y. pseudotuberculosis, and Y. enterocolitica.</title>
        <authorList>
            <person name="Johnson S.L."/>
            <person name="Daligault H.E."/>
            <person name="Davenport K.W."/>
            <person name="Jaissle J."/>
            <person name="Frey K.G."/>
            <person name="Ladner J.T."/>
            <person name="Broomall S.M."/>
            <person name="Bishop-Lilly K.A."/>
            <person name="Bruce D.C."/>
            <person name="Coyne S.R."/>
            <person name="Gibbons H.S."/>
            <person name="Lo C.C."/>
            <person name="Munk A.C."/>
            <person name="Rosenzweig C.N."/>
            <person name="Koroleva G.I."/>
            <person name="Palacios G.F."/>
            <person name="Redden C.L."/>
            <person name="Xu Y."/>
            <person name="Minogue T.D."/>
            <person name="Chain P.S."/>
        </authorList>
    </citation>
    <scope>NUCLEOTIDE SEQUENCE [LARGE SCALE GENOMIC DNA]</scope>
    <source>
        <strain evidence="1 2">Y231</strain>
    </source>
</reference>
<dbReference type="RefSeq" id="WP_042562434.1">
    <property type="nucleotide sequence ID" value="NZ_CP009997.1"/>
</dbReference>
<organism evidence="1 2">
    <name type="scientific">Yersinia rochesterensis</name>
    <dbReference type="NCBI Taxonomy" id="1604335"/>
    <lineage>
        <taxon>Bacteria</taxon>
        <taxon>Pseudomonadati</taxon>
        <taxon>Pseudomonadota</taxon>
        <taxon>Gammaproteobacteria</taxon>
        <taxon>Enterobacterales</taxon>
        <taxon>Yersiniaceae</taxon>
        <taxon>Yersinia</taxon>
    </lineage>
</organism>
<accession>A0ABN4FJX6</accession>
<proteinExistence type="predicted"/>
<keyword evidence="2" id="KW-1185">Reference proteome</keyword>
<dbReference type="EMBL" id="CP009997">
    <property type="protein sequence ID" value="AJJ34100.1"/>
    <property type="molecule type" value="Genomic_DNA"/>
</dbReference>
<gene>
    <name evidence="1" type="ORF">CH54_3790</name>
</gene>
<sequence>MQNTGSVNSKESPPKFKVGDVFDTVYPFKRHEYIYENVYGEIEEETKWIGGCHKQFEPADCGYGDQAFYVADGEGRRILEILAVVDMPGKWQRRIIYSCTMFPPEGNPRRGKVPYTVTEARFSSMIPGYFTEYEVEAK</sequence>